<evidence type="ECO:0000313" key="2">
    <source>
        <dbReference type="EMBL" id="KAL2825203.1"/>
    </source>
</evidence>
<gene>
    <name evidence="2" type="ORF">BDW59DRAFT_75444</name>
</gene>
<keyword evidence="3" id="KW-1185">Reference proteome</keyword>
<accession>A0ABR4IBV1</accession>
<feature type="compositionally biased region" description="Polar residues" evidence="1">
    <location>
        <begin position="184"/>
        <end position="196"/>
    </location>
</feature>
<feature type="region of interest" description="Disordered" evidence="1">
    <location>
        <begin position="390"/>
        <end position="422"/>
    </location>
</feature>
<organism evidence="2 3">
    <name type="scientific">Aspergillus cavernicola</name>
    <dbReference type="NCBI Taxonomy" id="176166"/>
    <lineage>
        <taxon>Eukaryota</taxon>
        <taxon>Fungi</taxon>
        <taxon>Dikarya</taxon>
        <taxon>Ascomycota</taxon>
        <taxon>Pezizomycotina</taxon>
        <taxon>Eurotiomycetes</taxon>
        <taxon>Eurotiomycetidae</taxon>
        <taxon>Eurotiales</taxon>
        <taxon>Aspergillaceae</taxon>
        <taxon>Aspergillus</taxon>
        <taxon>Aspergillus subgen. Nidulantes</taxon>
    </lineage>
</organism>
<comment type="caution">
    <text evidence="2">The sequence shown here is derived from an EMBL/GenBank/DDBJ whole genome shotgun (WGS) entry which is preliminary data.</text>
</comment>
<feature type="region of interest" description="Disordered" evidence="1">
    <location>
        <begin position="253"/>
        <end position="374"/>
    </location>
</feature>
<feature type="compositionally biased region" description="Polar residues" evidence="1">
    <location>
        <begin position="390"/>
        <end position="400"/>
    </location>
</feature>
<evidence type="ECO:0000313" key="3">
    <source>
        <dbReference type="Proteomes" id="UP001610335"/>
    </source>
</evidence>
<protein>
    <submittedName>
        <fullName evidence="2">Uncharacterized protein</fullName>
    </submittedName>
</protein>
<dbReference type="Proteomes" id="UP001610335">
    <property type="component" value="Unassembled WGS sequence"/>
</dbReference>
<reference evidence="2 3" key="1">
    <citation type="submission" date="2024-07" db="EMBL/GenBank/DDBJ databases">
        <title>Section-level genome sequencing and comparative genomics of Aspergillus sections Usti and Cavernicolus.</title>
        <authorList>
            <consortium name="Lawrence Berkeley National Laboratory"/>
            <person name="Nybo J.L."/>
            <person name="Vesth T.C."/>
            <person name="Theobald S."/>
            <person name="Frisvad J.C."/>
            <person name="Larsen T.O."/>
            <person name="Kjaerboelling I."/>
            <person name="Rothschild-Mancinelli K."/>
            <person name="Lyhne E.K."/>
            <person name="Kogle M.E."/>
            <person name="Barry K."/>
            <person name="Clum A."/>
            <person name="Na H."/>
            <person name="Ledsgaard L."/>
            <person name="Lin J."/>
            <person name="Lipzen A."/>
            <person name="Kuo A."/>
            <person name="Riley R."/>
            <person name="Mondo S."/>
            <person name="LaButti K."/>
            <person name="Haridas S."/>
            <person name="Pangalinan J."/>
            <person name="Salamov A.A."/>
            <person name="Simmons B.A."/>
            <person name="Magnuson J.K."/>
            <person name="Chen J."/>
            <person name="Drula E."/>
            <person name="Henrissat B."/>
            <person name="Wiebenga A."/>
            <person name="Lubbers R.J."/>
            <person name="Gomes A.C."/>
            <person name="Makela M.R."/>
            <person name="Stajich J."/>
            <person name="Grigoriev I.V."/>
            <person name="Mortensen U.H."/>
            <person name="De vries R.P."/>
            <person name="Baker S.E."/>
            <person name="Andersen M.R."/>
        </authorList>
    </citation>
    <scope>NUCLEOTIDE SEQUENCE [LARGE SCALE GENOMIC DNA]</scope>
    <source>
        <strain evidence="2 3">CBS 600.67</strain>
    </source>
</reference>
<sequence>MQRAFEQAGSVFTGWISSCLVCLDSSGDDEGAHRQQARKEKGAEREMQICHSQPHLVPPMKLVVYDDLPSPGPARTSSFPTWVREESRNIASRASSRASMSFKRRSTAPVRISAPADFRRVTTLPTIKTVPESYRPLELNFQSSDNRLPDLPRFNDFGTEEDQQQAPLTRPPRALSFMTDFSYQTRPRTHRPSSSFHLPRKPVGSGSRRSSLATFELLMEKQVPISHPLIPHFSTRLSTASVATGLATSGLTFSPTWPDSIVGSSPLPKNDPPRKSHDATASTAHQTFNPTTPQNKSLPPIPLRSPLSYGSASYESPATPVHSPPLERSTNPSPPSSHSSRVTQWLLQTTNPSTNIKAPSSPPPNPRKPSLSDKISLRIRSRTLSGSTLASSINNINTPGAFNPSATTTTTPPLLSHTPTTTTATMTTATMTTARSSTLDSRLDKDFEIPYPFAPRQTQSSILSDEHTRAHPTIFEAQQQQHSLGYSPYDYNDHHRHSAIGVAF</sequence>
<dbReference type="PROSITE" id="PS51257">
    <property type="entry name" value="PROKAR_LIPOPROTEIN"/>
    <property type="match status" value="1"/>
</dbReference>
<dbReference type="EMBL" id="JBFXLS010000038">
    <property type="protein sequence ID" value="KAL2825203.1"/>
    <property type="molecule type" value="Genomic_DNA"/>
</dbReference>
<feature type="compositionally biased region" description="Polar residues" evidence="1">
    <location>
        <begin position="279"/>
        <end position="296"/>
    </location>
</feature>
<feature type="compositionally biased region" description="Low complexity" evidence="1">
    <location>
        <begin position="404"/>
        <end position="422"/>
    </location>
</feature>
<evidence type="ECO:0000256" key="1">
    <source>
        <dbReference type="SAM" id="MobiDB-lite"/>
    </source>
</evidence>
<feature type="compositionally biased region" description="Polar residues" evidence="1">
    <location>
        <begin position="341"/>
        <end position="358"/>
    </location>
</feature>
<name>A0ABR4IBV1_9EURO</name>
<proteinExistence type="predicted"/>
<feature type="region of interest" description="Disordered" evidence="1">
    <location>
        <begin position="184"/>
        <end position="208"/>
    </location>
</feature>